<name>A0A401IQW0_9LACO</name>
<dbReference type="Pfam" id="PF09902">
    <property type="entry name" value="DUF2129"/>
    <property type="match status" value="1"/>
</dbReference>
<feature type="region of interest" description="Disordered" evidence="2">
    <location>
        <begin position="74"/>
        <end position="94"/>
    </location>
</feature>
<protein>
    <submittedName>
        <fullName evidence="3">Uncharacterized protein</fullName>
    </submittedName>
</protein>
<organism evidence="3 4">
    <name type="scientific">Ligilactobacillus salitolerans</name>
    <dbReference type="NCBI Taxonomy" id="1808352"/>
    <lineage>
        <taxon>Bacteria</taxon>
        <taxon>Bacillati</taxon>
        <taxon>Bacillota</taxon>
        <taxon>Bacilli</taxon>
        <taxon>Lactobacillales</taxon>
        <taxon>Lactobacillaceae</taxon>
        <taxon>Ligilactobacillus</taxon>
    </lineage>
</organism>
<keyword evidence="4" id="KW-1185">Reference proteome</keyword>
<dbReference type="RefSeq" id="WP_124974859.1">
    <property type="nucleotide sequence ID" value="NZ_BFFP01000004.1"/>
</dbReference>
<dbReference type="InterPro" id="IPR016979">
    <property type="entry name" value="DUF2129"/>
</dbReference>
<dbReference type="Proteomes" id="UP000286848">
    <property type="component" value="Unassembled WGS sequence"/>
</dbReference>
<keyword evidence="1" id="KW-0963">Cytoplasm</keyword>
<evidence type="ECO:0000256" key="2">
    <source>
        <dbReference type="SAM" id="MobiDB-lite"/>
    </source>
</evidence>
<dbReference type="PIRSF" id="PIRSF031653">
    <property type="entry name" value="UCP031653"/>
    <property type="match status" value="1"/>
</dbReference>
<reference evidence="3 4" key="1">
    <citation type="journal article" date="2019" name="Int. J. Syst. Evol. Microbiol.">
        <title>Lactobacillus salitolerans sp. nov., a novel lactic acid bacterium isolated from spent mushroom substrates.</title>
        <authorList>
            <person name="Tohno M."/>
            <person name="Tanizawa Y."/>
            <person name="Kojima Y."/>
            <person name="Sakamoto M."/>
            <person name="Nakamura Y."/>
            <person name="Ohkuma M."/>
            <person name="Kobayashi H."/>
        </authorList>
    </citation>
    <scope>NUCLEOTIDE SEQUENCE [LARGE SCALE GENOMIC DNA]</scope>
    <source>
        <strain evidence="3 4">YK43</strain>
    </source>
</reference>
<dbReference type="EMBL" id="BFFP01000004">
    <property type="protein sequence ID" value="GBG93916.1"/>
    <property type="molecule type" value="Genomic_DNA"/>
</dbReference>
<feature type="compositionally biased region" description="Basic and acidic residues" evidence="2">
    <location>
        <begin position="85"/>
        <end position="94"/>
    </location>
</feature>
<evidence type="ECO:0000256" key="1">
    <source>
        <dbReference type="ARBA" id="ARBA00022490"/>
    </source>
</evidence>
<gene>
    <name evidence="3" type="ORF">LFYK43_03750</name>
</gene>
<evidence type="ECO:0000313" key="3">
    <source>
        <dbReference type="EMBL" id="GBG93916.1"/>
    </source>
</evidence>
<evidence type="ECO:0000313" key="4">
    <source>
        <dbReference type="Proteomes" id="UP000286848"/>
    </source>
</evidence>
<dbReference type="AlphaFoldDB" id="A0A401IQW0"/>
<dbReference type="OrthoDB" id="2990788at2"/>
<accession>A0A401IQW0</accession>
<comment type="caution">
    <text evidence="3">The sequence shown here is derived from an EMBL/GenBank/DDBJ whole genome shotgun (WGS) entry which is preliminary data.</text>
</comment>
<proteinExistence type="predicted"/>
<sequence length="94" mass="11116">MPFQIKQRQGVIVYLYHLKQSKILRKYGTIMYVSRKMKYVVLYLDQDEAAETIQKIVHLKFVKSVVESPQAEIKKDSQTGSIYKMTEEDQDKNK</sequence>